<dbReference type="CDD" id="cd00555">
    <property type="entry name" value="Maf"/>
    <property type="match status" value="1"/>
</dbReference>
<evidence type="ECO:0000256" key="2">
    <source>
        <dbReference type="ARBA" id="ARBA00022801"/>
    </source>
</evidence>
<organism evidence="5">
    <name type="scientific">Echinostoma caproni</name>
    <dbReference type="NCBI Taxonomy" id="27848"/>
    <lineage>
        <taxon>Eukaryota</taxon>
        <taxon>Metazoa</taxon>
        <taxon>Spiralia</taxon>
        <taxon>Lophotrochozoa</taxon>
        <taxon>Platyhelminthes</taxon>
        <taxon>Trematoda</taxon>
        <taxon>Digenea</taxon>
        <taxon>Plagiorchiida</taxon>
        <taxon>Echinostomata</taxon>
        <taxon>Echinostomatoidea</taxon>
        <taxon>Echinostomatidae</taxon>
        <taxon>Echinostoma</taxon>
    </lineage>
</organism>
<dbReference type="InterPro" id="IPR003697">
    <property type="entry name" value="Maf-like"/>
</dbReference>
<dbReference type="GO" id="GO:0047429">
    <property type="term" value="F:nucleoside triphosphate diphosphatase activity"/>
    <property type="evidence" value="ECO:0007669"/>
    <property type="project" value="InterPro"/>
</dbReference>
<dbReference type="OrthoDB" id="10267058at2759"/>
<keyword evidence="4" id="KW-1185">Reference proteome</keyword>
<comment type="cofactor">
    <cofactor evidence="1">
        <name>a divalent metal cation</name>
        <dbReference type="ChEBI" id="CHEBI:60240"/>
    </cofactor>
</comment>
<evidence type="ECO:0000313" key="3">
    <source>
        <dbReference type="EMBL" id="VDP77115.1"/>
    </source>
</evidence>
<dbReference type="HAMAP" id="MF_00528">
    <property type="entry name" value="Maf"/>
    <property type="match status" value="1"/>
</dbReference>
<proteinExistence type="inferred from homology"/>
<dbReference type="NCBIfam" id="TIGR00172">
    <property type="entry name" value="maf"/>
    <property type="match status" value="1"/>
</dbReference>
<dbReference type="PIRSF" id="PIRSF006305">
    <property type="entry name" value="Maf"/>
    <property type="match status" value="1"/>
</dbReference>
<dbReference type="EMBL" id="UZAN01042918">
    <property type="protein sequence ID" value="VDP77115.1"/>
    <property type="molecule type" value="Genomic_DNA"/>
</dbReference>
<evidence type="ECO:0000256" key="1">
    <source>
        <dbReference type="ARBA" id="ARBA00001968"/>
    </source>
</evidence>
<gene>
    <name evidence="3" type="ORF">ECPE_LOCUS5991</name>
</gene>
<name>A0A183AGA6_9TREM</name>
<dbReference type="SUPFAM" id="SSF52972">
    <property type="entry name" value="ITPase-like"/>
    <property type="match status" value="1"/>
</dbReference>
<sequence length="193" mass="21759">MLASLNKVIASKRFILASASPRRREIMQTLVSDDLLYTGTYRALYVIQYHLLWTRIYLCQSEYDFLISADTVVTLQGEIFGKPHNRTEAIATLERLSGKTHEVLTGVCLFSFCDFGDRKCVTFHEVTAVTMAELDEDTITAYVDSGEPMDKAGAYGIQGLGCSLIKRIEGDYFNVVGLPCYQLCYHIRSLCLR</sequence>
<evidence type="ECO:0000313" key="4">
    <source>
        <dbReference type="Proteomes" id="UP000272942"/>
    </source>
</evidence>
<dbReference type="AlphaFoldDB" id="A0A183AGA6"/>
<dbReference type="Gene3D" id="3.90.950.10">
    <property type="match status" value="1"/>
</dbReference>
<dbReference type="WBParaSite" id="ECPE_0000600401-mRNA-1">
    <property type="protein sequence ID" value="ECPE_0000600401-mRNA-1"/>
    <property type="gene ID" value="ECPE_0000600401"/>
</dbReference>
<reference evidence="5" key="1">
    <citation type="submission" date="2016-06" db="UniProtKB">
        <authorList>
            <consortium name="WormBaseParasite"/>
        </authorList>
    </citation>
    <scope>IDENTIFICATION</scope>
</reference>
<accession>A0A183AGA6</accession>
<protein>
    <submittedName>
        <fullName evidence="5">Nucleotide PPase</fullName>
    </submittedName>
</protein>
<dbReference type="Pfam" id="PF02545">
    <property type="entry name" value="Maf"/>
    <property type="match status" value="1"/>
</dbReference>
<evidence type="ECO:0000313" key="5">
    <source>
        <dbReference type="WBParaSite" id="ECPE_0000600401-mRNA-1"/>
    </source>
</evidence>
<keyword evidence="2" id="KW-0378">Hydrolase</keyword>
<dbReference type="InterPro" id="IPR029001">
    <property type="entry name" value="ITPase-like_fam"/>
</dbReference>
<dbReference type="PANTHER" id="PTHR43213">
    <property type="entry name" value="BIFUNCTIONAL DTTP/UTP PYROPHOSPHATASE/METHYLTRANSFERASE PROTEIN-RELATED"/>
    <property type="match status" value="1"/>
</dbReference>
<reference evidence="3 4" key="2">
    <citation type="submission" date="2018-11" db="EMBL/GenBank/DDBJ databases">
        <authorList>
            <consortium name="Pathogen Informatics"/>
        </authorList>
    </citation>
    <scope>NUCLEOTIDE SEQUENCE [LARGE SCALE GENOMIC DNA]</scope>
    <source>
        <strain evidence="3 4">Egypt</strain>
    </source>
</reference>
<dbReference type="Proteomes" id="UP000272942">
    <property type="component" value="Unassembled WGS sequence"/>
</dbReference>
<dbReference type="PANTHER" id="PTHR43213:SF5">
    <property type="entry name" value="BIFUNCTIONAL DTTP_UTP PYROPHOSPHATASE_METHYLTRANSFERASE PROTEIN-RELATED"/>
    <property type="match status" value="1"/>
</dbReference>